<dbReference type="Proteomes" id="UP000009149">
    <property type="component" value="Chromosome"/>
</dbReference>
<dbReference type="SUPFAM" id="SSF49472">
    <property type="entry name" value="Transthyretin (synonym: prealbumin)"/>
    <property type="match status" value="1"/>
</dbReference>
<name>B3E0G1_METI4</name>
<evidence type="ECO:0000313" key="9">
    <source>
        <dbReference type="EMBL" id="ACD84390.1"/>
    </source>
</evidence>
<proteinExistence type="inferred from homology"/>
<evidence type="ECO:0000256" key="5">
    <source>
        <dbReference type="ARBA" id="ARBA00022631"/>
    </source>
</evidence>
<dbReference type="Gene3D" id="2.60.40.180">
    <property type="entry name" value="Transthyretin/hydroxyisourate hydrolase domain"/>
    <property type="match status" value="1"/>
</dbReference>
<dbReference type="InterPro" id="IPR036817">
    <property type="entry name" value="Transthyretin/HIU_hydrolase_sf"/>
</dbReference>
<evidence type="ECO:0000259" key="8">
    <source>
        <dbReference type="Pfam" id="PF00576"/>
    </source>
</evidence>
<comment type="function">
    <text evidence="2">Catalyzes the hydrolysis of 5-hydroxyisourate (HIU) to 2-oxo-4-hydroxy-4-carboxy-5-ureidoimidazoline (OHCU).</text>
</comment>
<dbReference type="GO" id="GO:0033971">
    <property type="term" value="F:hydroxyisourate hydrolase activity"/>
    <property type="evidence" value="ECO:0007669"/>
    <property type="project" value="UniProtKB-EC"/>
</dbReference>
<comment type="catalytic activity">
    <reaction evidence="1 7">
        <text>5-hydroxyisourate + H2O = 5-hydroxy-2-oxo-4-ureido-2,5-dihydro-1H-imidazole-5-carboxylate + H(+)</text>
        <dbReference type="Rhea" id="RHEA:23736"/>
        <dbReference type="ChEBI" id="CHEBI:15377"/>
        <dbReference type="ChEBI" id="CHEBI:15378"/>
        <dbReference type="ChEBI" id="CHEBI:18072"/>
        <dbReference type="ChEBI" id="CHEBI:58639"/>
        <dbReference type="EC" id="3.5.2.17"/>
    </reaction>
</comment>
<dbReference type="EMBL" id="CP000975">
    <property type="protein sequence ID" value="ACD84390.1"/>
    <property type="molecule type" value="Genomic_DNA"/>
</dbReference>
<dbReference type="AlphaFoldDB" id="B3E0G1"/>
<dbReference type="NCBIfam" id="TIGR02962">
    <property type="entry name" value="hdxy_isourate"/>
    <property type="match status" value="1"/>
</dbReference>
<dbReference type="EC" id="3.5.2.17" evidence="7"/>
<comment type="subunit">
    <text evidence="4 7">Homotetramer.</text>
</comment>
<dbReference type="STRING" id="481448.Minf_2336"/>
<gene>
    <name evidence="9" type="ordered locus">Minf_2336</name>
</gene>
<dbReference type="PANTHER" id="PTHR10395">
    <property type="entry name" value="URICASE AND TRANSTHYRETIN-RELATED"/>
    <property type="match status" value="1"/>
</dbReference>
<organism evidence="9 10">
    <name type="scientific">Methylacidiphilum infernorum (isolate V4)</name>
    <name type="common">Methylokorus infernorum (strain V4)</name>
    <dbReference type="NCBI Taxonomy" id="481448"/>
    <lineage>
        <taxon>Bacteria</taxon>
        <taxon>Pseudomonadati</taxon>
        <taxon>Verrucomicrobiota</taxon>
        <taxon>Methylacidiphilae</taxon>
        <taxon>Methylacidiphilales</taxon>
        <taxon>Methylacidiphilaceae</taxon>
        <taxon>Methylacidiphilum (ex Ratnadevi et al. 2023)</taxon>
    </lineage>
</organism>
<dbReference type="GO" id="GO:0006144">
    <property type="term" value="P:purine nucleobase metabolic process"/>
    <property type="evidence" value="ECO:0007669"/>
    <property type="project" value="UniProtKB-KW"/>
</dbReference>
<dbReference type="KEGG" id="min:Minf_2336"/>
<dbReference type="eggNOG" id="COG2351">
    <property type="taxonomic scope" value="Bacteria"/>
</dbReference>
<keyword evidence="5 7" id="KW-0659">Purine metabolism</keyword>
<dbReference type="Pfam" id="PF00576">
    <property type="entry name" value="Transthyretin"/>
    <property type="match status" value="1"/>
</dbReference>
<dbReference type="RefSeq" id="WP_012464670.1">
    <property type="nucleotide sequence ID" value="NC_010794.1"/>
</dbReference>
<evidence type="ECO:0000256" key="2">
    <source>
        <dbReference type="ARBA" id="ARBA00002704"/>
    </source>
</evidence>
<feature type="domain" description="Transthyretin/hydroxyisourate hydrolase" evidence="8">
    <location>
        <begin position="4"/>
        <end position="114"/>
    </location>
</feature>
<dbReference type="PANTHER" id="PTHR10395:SF7">
    <property type="entry name" value="5-HYDROXYISOURATE HYDROLASE"/>
    <property type="match status" value="1"/>
</dbReference>
<dbReference type="InterPro" id="IPR014306">
    <property type="entry name" value="Hydroxyisourate_hydrolase"/>
</dbReference>
<keyword evidence="6 7" id="KW-0378">Hydrolase</keyword>
<sequence>MNQITTHVLDLYHGRPAEGVPLRLYRSDSKELLVDCRTDLMGRAACVPLEKKIFESGWYEIVFAIASYFTRKGVILPDPPFLDEIVIRFGISQLTNSLHIPLLVTPWSYTVYRGQ</sequence>
<evidence type="ECO:0000256" key="4">
    <source>
        <dbReference type="ARBA" id="ARBA00011881"/>
    </source>
</evidence>
<reference evidence="9 10" key="1">
    <citation type="journal article" date="2008" name="Biol. Direct">
        <title>Complete genome sequence of the extremely acidophilic methanotroph isolate V4, Methylacidiphilum infernorum, a representative of the bacterial phylum Verrucomicrobia.</title>
        <authorList>
            <person name="Hou S."/>
            <person name="Makarova K.S."/>
            <person name="Saw J.H."/>
            <person name="Senin P."/>
            <person name="Ly B.V."/>
            <person name="Zhou Z."/>
            <person name="Ren Y."/>
            <person name="Wang J."/>
            <person name="Galperin M.Y."/>
            <person name="Omelchenko M.V."/>
            <person name="Wolf Y.I."/>
            <person name="Yutin N."/>
            <person name="Koonin E.V."/>
            <person name="Stott M.B."/>
            <person name="Mountain B.W."/>
            <person name="Crowe M.A."/>
            <person name="Smirnova A.V."/>
            <person name="Dunfield P.F."/>
            <person name="Feng L."/>
            <person name="Wang L."/>
            <person name="Alam M."/>
        </authorList>
    </citation>
    <scope>NUCLEOTIDE SEQUENCE [LARGE SCALE GENOMIC DNA]</scope>
    <source>
        <strain evidence="10">Isolate V4</strain>
    </source>
</reference>
<evidence type="ECO:0000313" key="10">
    <source>
        <dbReference type="Proteomes" id="UP000009149"/>
    </source>
</evidence>
<evidence type="ECO:0000256" key="6">
    <source>
        <dbReference type="ARBA" id="ARBA00022801"/>
    </source>
</evidence>
<protein>
    <recommendedName>
        <fullName evidence="7">5-hydroxyisourate hydrolase</fullName>
        <shortName evidence="7">HIU hydrolase</shortName>
        <shortName evidence="7">HIUHase</shortName>
        <ecNumber evidence="7">3.5.2.17</ecNumber>
    </recommendedName>
</protein>
<evidence type="ECO:0000256" key="1">
    <source>
        <dbReference type="ARBA" id="ARBA00001043"/>
    </source>
</evidence>
<dbReference type="InterPro" id="IPR023416">
    <property type="entry name" value="Transthyretin/HIU_hydrolase_d"/>
</dbReference>
<evidence type="ECO:0000256" key="7">
    <source>
        <dbReference type="RuleBase" id="RU361270"/>
    </source>
</evidence>
<dbReference type="OrthoDB" id="9792386at2"/>
<evidence type="ECO:0000256" key="3">
    <source>
        <dbReference type="ARBA" id="ARBA00009850"/>
    </source>
</evidence>
<dbReference type="HOGENOM" id="CLU_115536_1_1_0"/>
<accession>B3E0G1</accession>
<comment type="similarity">
    <text evidence="3 7">Belongs to the transthyretin family. 5-hydroxyisourate hydrolase subfamily.</text>
</comment>